<name>A0A840CH78_9RHOB</name>
<gene>
    <name evidence="1" type="ORF">GGR17_001955</name>
</gene>
<protein>
    <submittedName>
        <fullName evidence="1">Uncharacterized protein</fullName>
    </submittedName>
</protein>
<dbReference type="AlphaFoldDB" id="A0A840CH78"/>
<dbReference type="Proteomes" id="UP000585681">
    <property type="component" value="Unassembled WGS sequence"/>
</dbReference>
<proteinExistence type="predicted"/>
<accession>A0A840CH78</accession>
<keyword evidence="2" id="KW-1185">Reference proteome</keyword>
<comment type="caution">
    <text evidence="1">The sequence shown here is derived from an EMBL/GenBank/DDBJ whole genome shotgun (WGS) entry which is preliminary data.</text>
</comment>
<dbReference type="EMBL" id="JACIEQ010000002">
    <property type="protein sequence ID" value="MBB4022146.1"/>
    <property type="molecule type" value="Genomic_DNA"/>
</dbReference>
<sequence length="36" mass="3942">MRRDVGEFPAKGKGQRAGGPFPVFRCDQAMADFAAR</sequence>
<evidence type="ECO:0000313" key="1">
    <source>
        <dbReference type="EMBL" id="MBB4022146.1"/>
    </source>
</evidence>
<organism evidence="1 2">
    <name type="scientific">Actibacterium naphthalenivorans</name>
    <dbReference type="NCBI Taxonomy" id="1614693"/>
    <lineage>
        <taxon>Bacteria</taxon>
        <taxon>Pseudomonadati</taxon>
        <taxon>Pseudomonadota</taxon>
        <taxon>Alphaproteobacteria</taxon>
        <taxon>Rhodobacterales</taxon>
        <taxon>Roseobacteraceae</taxon>
        <taxon>Actibacterium</taxon>
    </lineage>
</organism>
<evidence type="ECO:0000313" key="2">
    <source>
        <dbReference type="Proteomes" id="UP000585681"/>
    </source>
</evidence>
<reference evidence="1" key="1">
    <citation type="submission" date="2020-08" db="EMBL/GenBank/DDBJ databases">
        <title>Genomic Encyclopedia of Type Strains, Phase IV (KMG-IV): sequencing the most valuable type-strain genomes for metagenomic binning, comparative biology and taxonomic classification.</title>
        <authorList>
            <person name="Goeker M."/>
        </authorList>
    </citation>
    <scope>NUCLEOTIDE SEQUENCE [LARGE SCALE GENOMIC DNA]</scope>
    <source>
        <strain evidence="1">DSM 105040</strain>
    </source>
</reference>